<dbReference type="GeneID" id="40324274"/>
<proteinExistence type="inferred from homology"/>
<dbReference type="SUPFAM" id="SSF110395">
    <property type="entry name" value="CutC-like"/>
    <property type="match status" value="1"/>
</dbReference>
<comment type="caution">
    <text evidence="3">The sequence shown here is derived from an EMBL/GenBank/DDBJ whole genome shotgun (WGS) entry which is preliminary data.</text>
</comment>
<dbReference type="VEuPathDB" id="TriTrypDB:TRSC58_01912"/>
<evidence type="ECO:0000313" key="3">
    <source>
        <dbReference type="EMBL" id="RNF12488.1"/>
    </source>
</evidence>
<dbReference type="PANTHER" id="PTHR12598">
    <property type="entry name" value="COPPER HOMEOSTASIS PROTEIN CUTC"/>
    <property type="match status" value="1"/>
</dbReference>
<comment type="similarity">
    <text evidence="1">Belongs to the CutC family.</text>
</comment>
<dbReference type="GO" id="GO:0005507">
    <property type="term" value="F:copper ion binding"/>
    <property type="evidence" value="ECO:0007669"/>
    <property type="project" value="TreeGrafter"/>
</dbReference>
<organism evidence="3 4">
    <name type="scientific">Trypanosoma rangeli</name>
    <dbReference type="NCBI Taxonomy" id="5698"/>
    <lineage>
        <taxon>Eukaryota</taxon>
        <taxon>Discoba</taxon>
        <taxon>Euglenozoa</taxon>
        <taxon>Kinetoplastea</taxon>
        <taxon>Metakinetoplastina</taxon>
        <taxon>Trypanosomatida</taxon>
        <taxon>Trypanosomatidae</taxon>
        <taxon>Trypanosoma</taxon>
        <taxon>Herpetosoma</taxon>
    </lineage>
</organism>
<evidence type="ECO:0000256" key="1">
    <source>
        <dbReference type="ARBA" id="ARBA00007768"/>
    </source>
</evidence>
<evidence type="ECO:0000256" key="2">
    <source>
        <dbReference type="ARBA" id="ARBA00019014"/>
    </source>
</evidence>
<dbReference type="Gene3D" id="3.20.20.380">
    <property type="entry name" value="Copper homeostasis (CutC) domain"/>
    <property type="match status" value="1"/>
</dbReference>
<dbReference type="EMBL" id="MKGL01000005">
    <property type="protein sequence ID" value="RNF12488.1"/>
    <property type="molecule type" value="Genomic_DNA"/>
</dbReference>
<dbReference type="RefSeq" id="XP_029242796.1">
    <property type="nucleotide sequence ID" value="XM_029377424.1"/>
</dbReference>
<gene>
    <name evidence="3" type="ORF">TraAM80_00341</name>
</gene>
<dbReference type="Proteomes" id="UP000283634">
    <property type="component" value="Unassembled WGS sequence"/>
</dbReference>
<dbReference type="InterPro" id="IPR036822">
    <property type="entry name" value="CutC-like_dom_sf"/>
</dbReference>
<dbReference type="OrthoDB" id="7392499at2759"/>
<dbReference type="AlphaFoldDB" id="A0A3S5ISP1"/>
<accession>A0A3S5ISP1</accession>
<name>A0A3S5ISP1_TRYRA</name>
<keyword evidence="4" id="KW-1185">Reference proteome</keyword>
<sequence>MVLREFCAEGYERIPDAVAAGVQRVELCACLDVGGVTPSAETIQKTVEYCHSRNVVVMVIIRCRGGNFYYTDDEFQIMRESVILAKRLEADGVVVGAIDALGNVDSRIKMLVSAAEGMSLTFHMAFDEIPVEKQFDAIDVLAAYGFHRILTHGGAAGTTIEQNMHRLKNMVAYAKNRISIMPGGGVTTSNVDRIVRDLAVTEVHGTRIVKFVQSSI</sequence>
<dbReference type="Pfam" id="PF03932">
    <property type="entry name" value="CutC"/>
    <property type="match status" value="1"/>
</dbReference>
<dbReference type="HAMAP" id="MF_00795">
    <property type="entry name" value="CutC"/>
    <property type="match status" value="1"/>
</dbReference>
<evidence type="ECO:0000313" key="4">
    <source>
        <dbReference type="Proteomes" id="UP000283634"/>
    </source>
</evidence>
<dbReference type="OMA" id="HRAFDQC"/>
<protein>
    <recommendedName>
        <fullName evidence="2">Copper homeostasis protein cutC homolog</fullName>
    </recommendedName>
</protein>
<reference evidence="3 4" key="1">
    <citation type="journal article" date="2018" name="BMC Genomics">
        <title>Genomic comparison of Trypanosoma conorhini and Trypanosoma rangeli to Trypanosoma cruzi strains of high and low virulence.</title>
        <authorList>
            <person name="Bradwell K.R."/>
            <person name="Koparde V.N."/>
            <person name="Matveyev A.V."/>
            <person name="Serrano M.G."/>
            <person name="Alves J.M."/>
            <person name="Parikh H."/>
            <person name="Huang B."/>
            <person name="Lee V."/>
            <person name="Espinosa-Alvarez O."/>
            <person name="Ortiz P.A."/>
            <person name="Costa-Martins A.G."/>
            <person name="Teixeira M.M."/>
            <person name="Buck G.A."/>
        </authorList>
    </citation>
    <scope>NUCLEOTIDE SEQUENCE [LARGE SCALE GENOMIC DNA]</scope>
    <source>
        <strain evidence="3 4">AM80</strain>
    </source>
</reference>
<dbReference type="InterPro" id="IPR005627">
    <property type="entry name" value="CutC-like"/>
</dbReference>
<dbReference type="PANTHER" id="PTHR12598:SF0">
    <property type="entry name" value="COPPER HOMEOSTASIS PROTEIN CUTC HOMOLOG"/>
    <property type="match status" value="1"/>
</dbReference>